<proteinExistence type="predicted"/>
<dbReference type="InterPro" id="IPR020476">
    <property type="entry name" value="Nudix_hydrolase"/>
</dbReference>
<dbReference type="SUPFAM" id="SSF55811">
    <property type="entry name" value="Nudix"/>
    <property type="match status" value="1"/>
</dbReference>
<gene>
    <name evidence="3" type="ORF">A1Q2_05376</name>
</gene>
<evidence type="ECO:0000259" key="2">
    <source>
        <dbReference type="PROSITE" id="PS51462"/>
    </source>
</evidence>
<dbReference type="InParanoid" id="K1VU98"/>
<name>K1VU98_TRIAC</name>
<dbReference type="PROSITE" id="PS00893">
    <property type="entry name" value="NUDIX_BOX"/>
    <property type="match status" value="1"/>
</dbReference>
<dbReference type="InterPro" id="IPR000086">
    <property type="entry name" value="NUDIX_hydrolase_dom"/>
</dbReference>
<reference evidence="3 4" key="1">
    <citation type="journal article" date="2012" name="Eukaryot. Cell">
        <title>Genome sequence of the Trichosporon asahii environmental strain CBS 8904.</title>
        <authorList>
            <person name="Yang R.Y."/>
            <person name="Li H.T."/>
            <person name="Zhu H."/>
            <person name="Zhou G.P."/>
            <person name="Wang M."/>
            <person name="Wang L."/>
        </authorList>
    </citation>
    <scope>NUCLEOTIDE SEQUENCE [LARGE SCALE GENOMIC DNA]</scope>
    <source>
        <strain evidence="3 4">CBS 8904</strain>
    </source>
</reference>
<dbReference type="InterPro" id="IPR020084">
    <property type="entry name" value="NUDIX_hydrolase_CS"/>
</dbReference>
<dbReference type="EMBL" id="AMBO01000344">
    <property type="protein sequence ID" value="EKD00318.1"/>
    <property type="molecule type" value="Genomic_DNA"/>
</dbReference>
<dbReference type="eggNOG" id="KOG3041">
    <property type="taxonomic scope" value="Eukaryota"/>
</dbReference>
<sequence>MAEPSMYWKVKRTIKILANTPMIPPEQPKIVELRSAPMDGRMSFESQQTLYDESLVTKSELYPREVNKVLEELRDATMHSGTHLALAQPLMSFLVRRARLPPSTFTLHTAIPSLIRPLSSTAVSRKMPEPQIVRTEECPSDAKWLKLEKIHWKDQGGKERIWEAANRKTRTEAGVDSCHILALVADKKNKEKKVVLLKQYRPPAAGVVVEFPAGLIDKGETPEQAALRELYEETGYKEGVSVRRSSPVLVKDPGMTGANMVLVTVDVSVEDASVIPDAHPDEGEYIEKELVPLNKLGETLQTTDLVQNELLASGGQLRGRWREGMEGLTASGAERANAKDATAADSRELGWAKLVPACASGWGLRICIAADRPRTAWAALEAWEIGPMPPACTRYVGVLNPGTACHRRAAYAQTEYFTHCSSVDTQPNSELPSPTLARTQSHKVPLAAQNSALFPLFDC</sequence>
<keyword evidence="4" id="KW-1185">Reference proteome</keyword>
<dbReference type="PANTHER" id="PTHR11839:SF1">
    <property type="entry name" value="ADP-SUGAR PYROPHOSPHATASE"/>
    <property type="match status" value="1"/>
</dbReference>
<dbReference type="AlphaFoldDB" id="K1VU98"/>
<dbReference type="GO" id="GO:0005634">
    <property type="term" value="C:nucleus"/>
    <property type="evidence" value="ECO:0007669"/>
    <property type="project" value="TreeGrafter"/>
</dbReference>
<dbReference type="PANTHER" id="PTHR11839">
    <property type="entry name" value="UDP/ADP-SUGAR PYROPHOSPHATASE"/>
    <property type="match status" value="1"/>
</dbReference>
<dbReference type="Proteomes" id="UP000006757">
    <property type="component" value="Unassembled WGS sequence"/>
</dbReference>
<dbReference type="CDD" id="cd18888">
    <property type="entry name" value="NUDIX_ADPRase_Nudt5"/>
    <property type="match status" value="1"/>
</dbReference>
<dbReference type="GO" id="GO:0047631">
    <property type="term" value="F:ADP-ribose diphosphatase activity"/>
    <property type="evidence" value="ECO:0007669"/>
    <property type="project" value="TreeGrafter"/>
</dbReference>
<comment type="caution">
    <text evidence="3">The sequence shown here is derived from an EMBL/GenBank/DDBJ whole genome shotgun (WGS) entry which is preliminary data.</text>
</comment>
<dbReference type="Gene3D" id="3.90.79.10">
    <property type="entry name" value="Nucleoside Triphosphate Pyrophosphohydrolase"/>
    <property type="match status" value="1"/>
</dbReference>
<dbReference type="Pfam" id="PF00293">
    <property type="entry name" value="NUDIX"/>
    <property type="match status" value="1"/>
</dbReference>
<dbReference type="InterPro" id="IPR015797">
    <property type="entry name" value="NUDIX_hydrolase-like_dom_sf"/>
</dbReference>
<dbReference type="PRINTS" id="PR00502">
    <property type="entry name" value="NUDIXFAMILY"/>
</dbReference>
<evidence type="ECO:0000313" key="3">
    <source>
        <dbReference type="EMBL" id="EKD00318.1"/>
    </source>
</evidence>
<keyword evidence="1" id="KW-0378">Hydrolase</keyword>
<organism evidence="3 4">
    <name type="scientific">Trichosporon asahii var. asahii (strain CBS 8904)</name>
    <name type="common">Yeast</name>
    <dbReference type="NCBI Taxonomy" id="1220162"/>
    <lineage>
        <taxon>Eukaryota</taxon>
        <taxon>Fungi</taxon>
        <taxon>Dikarya</taxon>
        <taxon>Basidiomycota</taxon>
        <taxon>Agaricomycotina</taxon>
        <taxon>Tremellomycetes</taxon>
        <taxon>Trichosporonales</taxon>
        <taxon>Trichosporonaceae</taxon>
        <taxon>Trichosporon</taxon>
    </lineage>
</organism>
<dbReference type="GO" id="GO:0006753">
    <property type="term" value="P:nucleoside phosphate metabolic process"/>
    <property type="evidence" value="ECO:0007669"/>
    <property type="project" value="TreeGrafter"/>
</dbReference>
<accession>K1VU98</accession>
<evidence type="ECO:0000256" key="1">
    <source>
        <dbReference type="ARBA" id="ARBA00022801"/>
    </source>
</evidence>
<dbReference type="PROSITE" id="PS51462">
    <property type="entry name" value="NUDIX"/>
    <property type="match status" value="1"/>
</dbReference>
<dbReference type="OrthoDB" id="10249920at2759"/>
<dbReference type="GO" id="GO:0019693">
    <property type="term" value="P:ribose phosphate metabolic process"/>
    <property type="evidence" value="ECO:0007669"/>
    <property type="project" value="TreeGrafter"/>
</dbReference>
<dbReference type="STRING" id="1220162.K1VU98"/>
<dbReference type="HOGENOM" id="CLU_642808_0_0_1"/>
<evidence type="ECO:0000313" key="4">
    <source>
        <dbReference type="Proteomes" id="UP000006757"/>
    </source>
</evidence>
<feature type="domain" description="Nudix hydrolase" evidence="2">
    <location>
        <begin position="173"/>
        <end position="313"/>
    </location>
</feature>
<protein>
    <submittedName>
        <fullName evidence="3">Phosphoribosyl-ATP diphosphatase</fullName>
    </submittedName>
</protein>